<dbReference type="SMART" id="SM00138">
    <property type="entry name" value="MeTrc"/>
    <property type="match status" value="1"/>
</dbReference>
<dbReference type="InterPro" id="IPR029063">
    <property type="entry name" value="SAM-dependent_MTases_sf"/>
</dbReference>
<dbReference type="SUPFAM" id="SSF47757">
    <property type="entry name" value="Chemotaxis receptor methyltransferase CheR, N-terminal domain"/>
    <property type="match status" value="1"/>
</dbReference>
<evidence type="ECO:0000256" key="4">
    <source>
        <dbReference type="ARBA" id="ARBA00022679"/>
    </source>
</evidence>
<dbReference type="Gene3D" id="1.10.155.10">
    <property type="entry name" value="Chemotaxis receptor methyltransferase CheR, N-terminal domain"/>
    <property type="match status" value="1"/>
</dbReference>
<dbReference type="InterPro" id="IPR022642">
    <property type="entry name" value="CheR_C"/>
</dbReference>
<proteinExistence type="predicted"/>
<evidence type="ECO:0000256" key="1">
    <source>
        <dbReference type="ARBA" id="ARBA00001541"/>
    </source>
</evidence>
<dbReference type="PANTHER" id="PTHR24422">
    <property type="entry name" value="CHEMOTAXIS PROTEIN METHYLTRANSFERASE"/>
    <property type="match status" value="1"/>
</dbReference>
<dbReference type="GO" id="GO:0008983">
    <property type="term" value="F:protein-glutamate O-methyltransferase activity"/>
    <property type="evidence" value="ECO:0007669"/>
    <property type="project" value="UniProtKB-EC"/>
</dbReference>
<dbReference type="InterPro" id="IPR000780">
    <property type="entry name" value="CheR_MeTrfase"/>
</dbReference>
<reference evidence="8" key="1">
    <citation type="submission" date="2020-06" db="EMBL/GenBank/DDBJ databases">
        <title>Draft genomic sequecing of Geomonas sp. Red745.</title>
        <authorList>
            <person name="Itoh H."/>
            <person name="Xu Z.X."/>
            <person name="Ushijima N."/>
            <person name="Masuda Y."/>
            <person name="Shiratori Y."/>
            <person name="Senoo K."/>
        </authorList>
    </citation>
    <scope>NUCLEOTIDE SEQUENCE [LARGE SCALE GENOMIC DNA]</scope>
    <source>
        <strain evidence="8">Red745</strain>
    </source>
</reference>
<evidence type="ECO:0000256" key="3">
    <source>
        <dbReference type="ARBA" id="ARBA00022603"/>
    </source>
</evidence>
<dbReference type="PRINTS" id="PR00996">
    <property type="entry name" value="CHERMTFRASE"/>
</dbReference>
<dbReference type="InterPro" id="IPR036804">
    <property type="entry name" value="CheR_N_sf"/>
</dbReference>
<sequence length="293" mass="33798">MKLLGAQDLEQETKGSAFDTSGEGTPLHFEFAQEDFQRVRELIHQMAGISLSPAKRDMVYSRLARRLRARGMQNFTEYLDYLVQGDVQEIEAFINALTTNMTSFFREPHHFRILADRLAEQRDSTVSIWTCASSTGEEPYSIAITVLEALKSYRHQPRILATDIDTNVLATARRGVYPLDQLAKLPAEQLRRFFLKGEGKNQGFARVRDEVKQLVSFKRLNLLEETWPMRGRFDFIFCRNVMIYFDKPTQYALLKRLAGYLKPHGLLFVGHSESFHHASDLFQICGNTMYTLK</sequence>
<feature type="domain" description="CheR-type methyltransferase" evidence="6">
    <location>
        <begin position="24"/>
        <end position="293"/>
    </location>
</feature>
<dbReference type="Gene3D" id="3.40.50.150">
    <property type="entry name" value="Vaccinia Virus protein VP39"/>
    <property type="match status" value="1"/>
</dbReference>
<keyword evidence="3 7" id="KW-0489">Methyltransferase</keyword>
<dbReference type="SUPFAM" id="SSF53335">
    <property type="entry name" value="S-adenosyl-L-methionine-dependent methyltransferases"/>
    <property type="match status" value="1"/>
</dbReference>
<dbReference type="Proteomes" id="UP000587586">
    <property type="component" value="Unassembled WGS sequence"/>
</dbReference>
<dbReference type="EC" id="2.1.1.80" evidence="2"/>
<keyword evidence="5" id="KW-0949">S-adenosyl-L-methionine</keyword>
<evidence type="ECO:0000313" key="7">
    <source>
        <dbReference type="EMBL" id="GFO69638.1"/>
    </source>
</evidence>
<evidence type="ECO:0000259" key="6">
    <source>
        <dbReference type="PROSITE" id="PS50123"/>
    </source>
</evidence>
<dbReference type="Pfam" id="PF01739">
    <property type="entry name" value="CheR"/>
    <property type="match status" value="1"/>
</dbReference>
<dbReference type="PANTHER" id="PTHR24422:SF19">
    <property type="entry name" value="CHEMOTAXIS PROTEIN METHYLTRANSFERASE"/>
    <property type="match status" value="1"/>
</dbReference>
<name>A0A6V8NAL0_9BACT</name>
<evidence type="ECO:0000256" key="5">
    <source>
        <dbReference type="ARBA" id="ARBA00022691"/>
    </source>
</evidence>
<accession>A0A6V8NAL0</accession>
<dbReference type="GO" id="GO:0032259">
    <property type="term" value="P:methylation"/>
    <property type="evidence" value="ECO:0007669"/>
    <property type="project" value="UniProtKB-KW"/>
</dbReference>
<evidence type="ECO:0000313" key="8">
    <source>
        <dbReference type="Proteomes" id="UP000587586"/>
    </source>
</evidence>
<dbReference type="InterPro" id="IPR022641">
    <property type="entry name" value="CheR_N"/>
</dbReference>
<keyword evidence="4 7" id="KW-0808">Transferase</keyword>
<organism evidence="7 8">
    <name type="scientific">Geomonas limicola</name>
    <dbReference type="NCBI Taxonomy" id="2740186"/>
    <lineage>
        <taxon>Bacteria</taxon>
        <taxon>Pseudomonadati</taxon>
        <taxon>Thermodesulfobacteriota</taxon>
        <taxon>Desulfuromonadia</taxon>
        <taxon>Geobacterales</taxon>
        <taxon>Geobacteraceae</taxon>
        <taxon>Geomonas</taxon>
    </lineage>
</organism>
<protein>
    <recommendedName>
        <fullName evidence="2">protein-glutamate O-methyltransferase</fullName>
        <ecNumber evidence="2">2.1.1.80</ecNumber>
    </recommendedName>
</protein>
<dbReference type="PIRSF" id="PIRSF000410">
    <property type="entry name" value="CheR"/>
    <property type="match status" value="1"/>
</dbReference>
<comment type="caution">
    <text evidence="7">The sequence shown here is derived from an EMBL/GenBank/DDBJ whole genome shotgun (WGS) entry which is preliminary data.</text>
</comment>
<dbReference type="InterPro" id="IPR026024">
    <property type="entry name" value="Chemotaxis_MeTrfase_CheR"/>
</dbReference>
<keyword evidence="8" id="KW-1185">Reference proteome</keyword>
<dbReference type="AlphaFoldDB" id="A0A6V8NAL0"/>
<dbReference type="InterPro" id="IPR050903">
    <property type="entry name" value="Bact_Chemotaxis_MeTrfase"/>
</dbReference>
<evidence type="ECO:0000256" key="2">
    <source>
        <dbReference type="ARBA" id="ARBA00012534"/>
    </source>
</evidence>
<dbReference type="Pfam" id="PF03705">
    <property type="entry name" value="CheR_N"/>
    <property type="match status" value="1"/>
</dbReference>
<gene>
    <name evidence="7" type="primary">cheR_2</name>
    <name evidence="7" type="ORF">GMLC_32170</name>
</gene>
<comment type="catalytic activity">
    <reaction evidence="1">
        <text>L-glutamyl-[protein] + S-adenosyl-L-methionine = [protein]-L-glutamate 5-O-methyl ester + S-adenosyl-L-homocysteine</text>
        <dbReference type="Rhea" id="RHEA:24452"/>
        <dbReference type="Rhea" id="RHEA-COMP:10208"/>
        <dbReference type="Rhea" id="RHEA-COMP:10311"/>
        <dbReference type="ChEBI" id="CHEBI:29973"/>
        <dbReference type="ChEBI" id="CHEBI:57856"/>
        <dbReference type="ChEBI" id="CHEBI:59789"/>
        <dbReference type="ChEBI" id="CHEBI:82795"/>
        <dbReference type="EC" id="2.1.1.80"/>
    </reaction>
</comment>
<dbReference type="EMBL" id="BLXZ01000006">
    <property type="protein sequence ID" value="GFO69638.1"/>
    <property type="molecule type" value="Genomic_DNA"/>
</dbReference>
<dbReference type="PROSITE" id="PS50123">
    <property type="entry name" value="CHER"/>
    <property type="match status" value="1"/>
</dbReference>